<dbReference type="InParanoid" id="A0A0D2A8Z6"/>
<protein>
    <submittedName>
        <fullName evidence="1">Uncharacterized protein</fullName>
    </submittedName>
</protein>
<proteinExistence type="predicted"/>
<dbReference type="RefSeq" id="XP_016213107.1">
    <property type="nucleotide sequence ID" value="XM_016358968.1"/>
</dbReference>
<dbReference type="VEuPathDB" id="FungiDB:PV09_05460"/>
<accession>A0A0D2A8Z6</accession>
<name>A0A0D2A8Z6_9PEZI</name>
<dbReference type="Proteomes" id="UP000053259">
    <property type="component" value="Unassembled WGS sequence"/>
</dbReference>
<dbReference type="GeneID" id="27313433"/>
<dbReference type="EMBL" id="KN847545">
    <property type="protein sequence ID" value="KIW03238.1"/>
    <property type="molecule type" value="Genomic_DNA"/>
</dbReference>
<gene>
    <name evidence="1" type="ORF">PV09_05460</name>
</gene>
<evidence type="ECO:0000313" key="1">
    <source>
        <dbReference type="EMBL" id="KIW03238.1"/>
    </source>
</evidence>
<evidence type="ECO:0000313" key="2">
    <source>
        <dbReference type="Proteomes" id="UP000053259"/>
    </source>
</evidence>
<sequence>MGSIGVMANTTASAIYQVAAPTYKSYVDFFSEFVQVILCPKFLFPQPLFRHVVEINYLCYEAASRVLSASGIAAKELAR</sequence>
<organism evidence="1 2">
    <name type="scientific">Verruconis gallopava</name>
    <dbReference type="NCBI Taxonomy" id="253628"/>
    <lineage>
        <taxon>Eukaryota</taxon>
        <taxon>Fungi</taxon>
        <taxon>Dikarya</taxon>
        <taxon>Ascomycota</taxon>
        <taxon>Pezizomycotina</taxon>
        <taxon>Dothideomycetes</taxon>
        <taxon>Pleosporomycetidae</taxon>
        <taxon>Venturiales</taxon>
        <taxon>Sympoventuriaceae</taxon>
        <taxon>Verruconis</taxon>
    </lineage>
</organism>
<reference evidence="1 2" key="1">
    <citation type="submission" date="2015-01" db="EMBL/GenBank/DDBJ databases">
        <title>The Genome Sequence of Ochroconis gallopava CBS43764.</title>
        <authorList>
            <consortium name="The Broad Institute Genomics Platform"/>
            <person name="Cuomo C."/>
            <person name="de Hoog S."/>
            <person name="Gorbushina A."/>
            <person name="Stielow B."/>
            <person name="Teixiera M."/>
            <person name="Abouelleil A."/>
            <person name="Chapman S.B."/>
            <person name="Priest M."/>
            <person name="Young S.K."/>
            <person name="Wortman J."/>
            <person name="Nusbaum C."/>
            <person name="Birren B."/>
        </authorList>
    </citation>
    <scope>NUCLEOTIDE SEQUENCE [LARGE SCALE GENOMIC DNA]</scope>
    <source>
        <strain evidence="1 2">CBS 43764</strain>
    </source>
</reference>
<dbReference type="HOGENOM" id="CLU_2607854_0_0_1"/>
<dbReference type="AlphaFoldDB" id="A0A0D2A8Z6"/>
<keyword evidence="2" id="KW-1185">Reference proteome</keyword>